<evidence type="ECO:0000256" key="4">
    <source>
        <dbReference type="ARBA" id="ARBA00022692"/>
    </source>
</evidence>
<comment type="similarity">
    <text evidence="7">Belongs to the binding-protein-dependent transport system permease family.</text>
</comment>
<dbReference type="PANTHER" id="PTHR43227">
    <property type="entry name" value="BLL4140 PROTEIN"/>
    <property type="match status" value="1"/>
</dbReference>
<dbReference type="PROSITE" id="PS50928">
    <property type="entry name" value="ABC_TM1"/>
    <property type="match status" value="1"/>
</dbReference>
<feature type="transmembrane region" description="Helical" evidence="7">
    <location>
        <begin position="210"/>
        <end position="234"/>
    </location>
</feature>
<dbReference type="GO" id="GO:0055085">
    <property type="term" value="P:transmembrane transport"/>
    <property type="evidence" value="ECO:0007669"/>
    <property type="project" value="InterPro"/>
</dbReference>
<keyword evidence="4 7" id="KW-0812">Transmembrane</keyword>
<dbReference type="InterPro" id="IPR035906">
    <property type="entry name" value="MetI-like_sf"/>
</dbReference>
<dbReference type="GO" id="GO:0005886">
    <property type="term" value="C:plasma membrane"/>
    <property type="evidence" value="ECO:0007669"/>
    <property type="project" value="UniProtKB-SubCell"/>
</dbReference>
<evidence type="ECO:0000256" key="5">
    <source>
        <dbReference type="ARBA" id="ARBA00022989"/>
    </source>
</evidence>
<dbReference type="Gene3D" id="1.10.3720.10">
    <property type="entry name" value="MetI-like"/>
    <property type="match status" value="1"/>
</dbReference>
<organism evidence="8 9">
    <name type="scientific">Enterococcus casseliflavus</name>
    <name type="common">Enterococcus flavescens</name>
    <dbReference type="NCBI Taxonomy" id="37734"/>
    <lineage>
        <taxon>Bacteria</taxon>
        <taxon>Bacillati</taxon>
        <taxon>Bacillota</taxon>
        <taxon>Bacilli</taxon>
        <taxon>Lactobacillales</taxon>
        <taxon>Enterococcaceae</taxon>
        <taxon>Enterococcus</taxon>
    </lineage>
</organism>
<feature type="transmembrane region" description="Helical" evidence="7">
    <location>
        <begin position="163"/>
        <end position="189"/>
    </location>
</feature>
<protein>
    <submittedName>
        <fullName evidence="8">Sugar ABC transporter permease</fullName>
    </submittedName>
</protein>
<name>A0A377KQ84_ENTCA</name>
<feature type="transmembrane region" description="Helical" evidence="7">
    <location>
        <begin position="20"/>
        <end position="41"/>
    </location>
</feature>
<dbReference type="RefSeq" id="WP_050759610.1">
    <property type="nucleotide sequence ID" value="NZ_BJMG01000006.1"/>
</dbReference>
<evidence type="ECO:0000256" key="3">
    <source>
        <dbReference type="ARBA" id="ARBA00022475"/>
    </source>
</evidence>
<dbReference type="Proteomes" id="UP000286288">
    <property type="component" value="Unassembled WGS sequence"/>
</dbReference>
<dbReference type="Pfam" id="PF00528">
    <property type="entry name" value="BPD_transp_1"/>
    <property type="match status" value="1"/>
</dbReference>
<evidence type="ECO:0000256" key="6">
    <source>
        <dbReference type="ARBA" id="ARBA00023136"/>
    </source>
</evidence>
<evidence type="ECO:0000313" key="8">
    <source>
        <dbReference type="EMBL" id="RHK05707.1"/>
    </source>
</evidence>
<evidence type="ECO:0000256" key="2">
    <source>
        <dbReference type="ARBA" id="ARBA00022448"/>
    </source>
</evidence>
<sequence>MEKKWIQRYFAQWDLQMMVLPAILLVGIFSYIPMYGILMAFQQYNIFEGMTGSPWIGFDNFRRFFSEPRFWEILRNTIMISVLKIAICFPAPILLALMLNEVKNVAFKRVVQTITYLPHFLSWVIVAGFTMSILSMDNGSLNIALESLNLIDEPINFLSIPRYFWTIIVTTNLWKSIGFGSIVYMAAIAGIDPQLYEAASLDGATKFQQVFLITLPSIVPIITIFLILEIGNLLNAGFEDLLLLGSNPALRNVADVIDTYVYRVGISNSQYSYATAVGLFKAVISVTLLSGANFFARKVGHSLW</sequence>
<comment type="subcellular location">
    <subcellularLocation>
        <location evidence="1 7">Cell membrane</location>
        <topology evidence="1 7">Multi-pass membrane protein</topology>
    </subcellularLocation>
</comment>
<proteinExistence type="inferred from homology"/>
<feature type="transmembrane region" description="Helical" evidence="7">
    <location>
        <begin position="271"/>
        <end position="296"/>
    </location>
</feature>
<dbReference type="PANTHER" id="PTHR43227:SF11">
    <property type="entry name" value="BLL4140 PROTEIN"/>
    <property type="match status" value="1"/>
</dbReference>
<dbReference type="AlphaFoldDB" id="A0A377KQ84"/>
<dbReference type="EMBL" id="QRMZ01000016">
    <property type="protein sequence ID" value="RHK05707.1"/>
    <property type="molecule type" value="Genomic_DNA"/>
</dbReference>
<dbReference type="CDD" id="cd06261">
    <property type="entry name" value="TM_PBP2"/>
    <property type="match status" value="1"/>
</dbReference>
<evidence type="ECO:0000313" key="9">
    <source>
        <dbReference type="Proteomes" id="UP000286288"/>
    </source>
</evidence>
<dbReference type="InterPro" id="IPR000515">
    <property type="entry name" value="MetI-like"/>
</dbReference>
<dbReference type="InterPro" id="IPR050809">
    <property type="entry name" value="UgpAE/MalFG_permease"/>
</dbReference>
<accession>A0A377KQ84</accession>
<comment type="caution">
    <text evidence="8">The sequence shown here is derived from an EMBL/GenBank/DDBJ whole genome shotgun (WGS) entry which is preliminary data.</text>
</comment>
<gene>
    <name evidence="8" type="ORF">DW084_12265</name>
</gene>
<keyword evidence="5 7" id="KW-1133">Transmembrane helix</keyword>
<reference evidence="8 9" key="1">
    <citation type="submission" date="2018-08" db="EMBL/GenBank/DDBJ databases">
        <title>A genome reference for cultivated species of the human gut microbiota.</title>
        <authorList>
            <person name="Zou Y."/>
            <person name="Xue W."/>
            <person name="Luo G."/>
        </authorList>
    </citation>
    <scope>NUCLEOTIDE SEQUENCE [LARGE SCALE GENOMIC DNA]</scope>
    <source>
        <strain evidence="8 9">AF48-16</strain>
    </source>
</reference>
<evidence type="ECO:0000256" key="7">
    <source>
        <dbReference type="RuleBase" id="RU363032"/>
    </source>
</evidence>
<evidence type="ECO:0000256" key="1">
    <source>
        <dbReference type="ARBA" id="ARBA00004651"/>
    </source>
</evidence>
<dbReference type="SUPFAM" id="SSF161098">
    <property type="entry name" value="MetI-like"/>
    <property type="match status" value="1"/>
</dbReference>
<keyword evidence="3" id="KW-1003">Cell membrane</keyword>
<feature type="transmembrane region" description="Helical" evidence="7">
    <location>
        <begin position="120"/>
        <end position="143"/>
    </location>
</feature>
<feature type="transmembrane region" description="Helical" evidence="7">
    <location>
        <begin position="78"/>
        <end position="99"/>
    </location>
</feature>
<keyword evidence="6 7" id="KW-0472">Membrane</keyword>
<keyword evidence="2 7" id="KW-0813">Transport</keyword>